<accession>A0ABW8PVH1</accession>
<evidence type="ECO:0000313" key="1">
    <source>
        <dbReference type="EMBL" id="MFK7160250.1"/>
    </source>
</evidence>
<proteinExistence type="predicted"/>
<dbReference type="Proteomes" id="UP001621714">
    <property type="component" value="Unassembled WGS sequence"/>
</dbReference>
<dbReference type="EMBL" id="JBANFI010000002">
    <property type="protein sequence ID" value="MFK7160250.1"/>
    <property type="molecule type" value="Genomic_DNA"/>
</dbReference>
<organism evidence="1 2">
    <name type="scientific">Marinospirillum alkalitolerans</name>
    <dbReference type="NCBI Taxonomy" id="3123374"/>
    <lineage>
        <taxon>Bacteria</taxon>
        <taxon>Pseudomonadati</taxon>
        <taxon>Pseudomonadota</taxon>
        <taxon>Gammaproteobacteria</taxon>
        <taxon>Oceanospirillales</taxon>
        <taxon>Oceanospirillaceae</taxon>
        <taxon>Marinospirillum</taxon>
    </lineage>
</organism>
<sequence length="94" mass="9792">MNNQSQLAGAPARLTDTDRANIASAERVGNIRTLNKASAALDAIIDVLGDEGIRASTRAGLHIALGIVSESLSERGEFLIEQQAELGFGGGDDE</sequence>
<name>A0ABW8PVH1_9GAMM</name>
<keyword evidence="2" id="KW-1185">Reference proteome</keyword>
<dbReference type="RefSeq" id="WP_405337581.1">
    <property type="nucleotide sequence ID" value="NZ_JBANFI010000002.1"/>
</dbReference>
<gene>
    <name evidence="1" type="ORF">V6U78_04280</name>
</gene>
<evidence type="ECO:0000313" key="2">
    <source>
        <dbReference type="Proteomes" id="UP001621714"/>
    </source>
</evidence>
<comment type="caution">
    <text evidence="1">The sequence shown here is derived from an EMBL/GenBank/DDBJ whole genome shotgun (WGS) entry which is preliminary data.</text>
</comment>
<reference evidence="1 2" key="1">
    <citation type="submission" date="2024-02" db="EMBL/GenBank/DDBJ databases">
        <title>Marinospirillum sp. MEB 164 isolated from Lonar lake sediment.</title>
        <authorList>
            <person name="Joshi A."/>
            <person name="Thite S."/>
        </authorList>
    </citation>
    <scope>NUCLEOTIDE SEQUENCE [LARGE SCALE GENOMIC DNA]</scope>
    <source>
        <strain evidence="1 2">MEB164</strain>
    </source>
</reference>
<protein>
    <submittedName>
        <fullName evidence="1">Uncharacterized protein</fullName>
    </submittedName>
</protein>